<proteinExistence type="predicted"/>
<sequence length="241" mass="27724">MSTAAAPPTPELSRLFADVEARFKATQLGDERWYILALSCIATGPEPEFAAHLYQYLTAKPEFQTSESRQRLVRRLREALFKSICVIGVCKPIESILSIAAIERPEDRDLSQSREQWQPDADNERRAREWFLKIYTRNATDTIGLFDAHKDFAWTSLNITYGLYLSDRQALDDVETQLVTLPCIMTQNLKLETHWHIRGTRRIGVSKEDTQVIWDAVKSFATFFEIKLSRVPTVEEVEPDV</sequence>
<dbReference type="Proteomes" id="UP001148737">
    <property type="component" value="Unassembled WGS sequence"/>
</dbReference>
<accession>A0ACC1R7V0</accession>
<reference evidence="1" key="1">
    <citation type="submission" date="2022-07" db="EMBL/GenBank/DDBJ databases">
        <title>Genome Sequence of Lecanicillium saksenae.</title>
        <authorList>
            <person name="Buettner E."/>
        </authorList>
    </citation>
    <scope>NUCLEOTIDE SEQUENCE</scope>
    <source>
        <strain evidence="1">VT-O1</strain>
    </source>
</reference>
<keyword evidence="2" id="KW-1185">Reference proteome</keyword>
<comment type="caution">
    <text evidence="1">The sequence shown here is derived from an EMBL/GenBank/DDBJ whole genome shotgun (WGS) entry which is preliminary data.</text>
</comment>
<organism evidence="1 2">
    <name type="scientific">Lecanicillium saksenae</name>
    <dbReference type="NCBI Taxonomy" id="468837"/>
    <lineage>
        <taxon>Eukaryota</taxon>
        <taxon>Fungi</taxon>
        <taxon>Dikarya</taxon>
        <taxon>Ascomycota</taxon>
        <taxon>Pezizomycotina</taxon>
        <taxon>Sordariomycetes</taxon>
        <taxon>Hypocreomycetidae</taxon>
        <taxon>Hypocreales</taxon>
        <taxon>Cordycipitaceae</taxon>
        <taxon>Lecanicillium</taxon>
    </lineage>
</organism>
<evidence type="ECO:0000313" key="2">
    <source>
        <dbReference type="Proteomes" id="UP001148737"/>
    </source>
</evidence>
<dbReference type="EMBL" id="JANAKD010000039">
    <property type="protein sequence ID" value="KAJ3498683.1"/>
    <property type="molecule type" value="Genomic_DNA"/>
</dbReference>
<name>A0ACC1R7V0_9HYPO</name>
<protein>
    <submittedName>
        <fullName evidence="1">Uncharacterized protein</fullName>
    </submittedName>
</protein>
<evidence type="ECO:0000313" key="1">
    <source>
        <dbReference type="EMBL" id="KAJ3498683.1"/>
    </source>
</evidence>
<gene>
    <name evidence="1" type="ORF">NLG97_g925</name>
</gene>